<organism evidence="1 2">
    <name type="scientific">Magallana gigas</name>
    <name type="common">Pacific oyster</name>
    <name type="synonym">Crassostrea gigas</name>
    <dbReference type="NCBI Taxonomy" id="29159"/>
    <lineage>
        <taxon>Eukaryota</taxon>
        <taxon>Metazoa</taxon>
        <taxon>Spiralia</taxon>
        <taxon>Lophotrochozoa</taxon>
        <taxon>Mollusca</taxon>
        <taxon>Bivalvia</taxon>
        <taxon>Autobranchia</taxon>
        <taxon>Pteriomorphia</taxon>
        <taxon>Ostreida</taxon>
        <taxon>Ostreoidea</taxon>
        <taxon>Ostreidae</taxon>
        <taxon>Magallana</taxon>
    </lineage>
</organism>
<evidence type="ECO:0000313" key="1">
    <source>
        <dbReference type="EnsemblMetazoa" id="G493.4:cds"/>
    </source>
</evidence>
<reference evidence="1" key="1">
    <citation type="submission" date="2022-08" db="UniProtKB">
        <authorList>
            <consortium name="EnsemblMetazoa"/>
        </authorList>
    </citation>
    <scope>IDENTIFICATION</scope>
    <source>
        <strain evidence="1">05x7-T-G4-1.051#20</strain>
    </source>
</reference>
<name>A0A8W8N719_MAGGI</name>
<dbReference type="EnsemblMetazoa" id="G493.4">
    <property type="protein sequence ID" value="G493.4:cds"/>
    <property type="gene ID" value="G493"/>
</dbReference>
<dbReference type="AlphaFoldDB" id="A0A8W8N719"/>
<protein>
    <submittedName>
        <fullName evidence="1">Uncharacterized protein</fullName>
    </submittedName>
</protein>
<dbReference type="Proteomes" id="UP000005408">
    <property type="component" value="Unassembled WGS sequence"/>
</dbReference>
<accession>A0A8W8N719</accession>
<sequence length="98" mass="11963">MSKKLYSEYSFTQLRTQIEKQKRTDKLQNRKESKSNLLQIQHEGLHALFLGPDRVSMYDCHHHHHYHRSAVPKSLLHCQLFLYEHLLQHNFDHHQQHR</sequence>
<evidence type="ECO:0000313" key="2">
    <source>
        <dbReference type="Proteomes" id="UP000005408"/>
    </source>
</evidence>
<proteinExistence type="predicted"/>
<keyword evidence="2" id="KW-1185">Reference proteome</keyword>